<gene>
    <name evidence="9" type="ORF">SAMN03080606_02389</name>
</gene>
<evidence type="ECO:0000256" key="1">
    <source>
        <dbReference type="ARBA" id="ARBA00004651"/>
    </source>
</evidence>
<evidence type="ECO:0000313" key="10">
    <source>
        <dbReference type="Proteomes" id="UP000198636"/>
    </source>
</evidence>
<dbReference type="OrthoDB" id="9793390at2"/>
<comment type="similarity">
    <text evidence="2">Belongs to the autoinducer-2 exporter (AI-2E) (TC 2.A.86) family.</text>
</comment>
<keyword evidence="3" id="KW-0813">Transport</keyword>
<dbReference type="PANTHER" id="PTHR21716">
    <property type="entry name" value="TRANSMEMBRANE PROTEIN"/>
    <property type="match status" value="1"/>
</dbReference>
<accession>A0A1G5II12</accession>
<dbReference type="RefSeq" id="WP_091543627.1">
    <property type="nucleotide sequence ID" value="NZ_FMUS01000015.1"/>
</dbReference>
<proteinExistence type="inferred from homology"/>
<evidence type="ECO:0000256" key="2">
    <source>
        <dbReference type="ARBA" id="ARBA00009773"/>
    </source>
</evidence>
<dbReference type="AlphaFoldDB" id="A0A1G5II12"/>
<feature type="transmembrane region" description="Helical" evidence="8">
    <location>
        <begin position="243"/>
        <end position="260"/>
    </location>
</feature>
<dbReference type="GO" id="GO:0005886">
    <property type="term" value="C:plasma membrane"/>
    <property type="evidence" value="ECO:0007669"/>
    <property type="project" value="UniProtKB-SubCell"/>
</dbReference>
<sequence>MNTKIIKTGQGILLLFLIIYIASLIDWVFRPLVVVFETLYIPIILSGFLYYLLRPLVNILNKKLERTISILLVYLILVAVLIGLLIIIFPILQRQFYSLTDNMPLIISDVQRRFVSIQQGETLQRYQLSGSLNIEGLILQLGDFVNQLGKSLAINMANFIGMLANTVLSLVIVPFTLFYMLKDGEKLSKYILSIFNESQREDVILIFRDIDKTLSSYIQGQGIVCLCVGALCYVAFLVVGLNYALLLAVIAGITNIIPYFGPWIGTIPAVIVGLFQSPVIALIIVITVIIIQQIESNLIAPQVIGKRLEIHPITIMFLILIVGRLVGLIGMILAVPIFAICKVIVTRGIQIWKLKSKEKF</sequence>
<keyword evidence="5 8" id="KW-0812">Transmembrane</keyword>
<keyword evidence="10" id="KW-1185">Reference proteome</keyword>
<dbReference type="STRING" id="1120976.SAMN03080606_02389"/>
<feature type="transmembrane region" description="Helical" evidence="8">
    <location>
        <begin position="159"/>
        <end position="181"/>
    </location>
</feature>
<dbReference type="Proteomes" id="UP000198636">
    <property type="component" value="Unassembled WGS sequence"/>
</dbReference>
<keyword evidence="7 8" id="KW-0472">Membrane</keyword>
<organism evidence="9 10">
    <name type="scientific">Alkaliphilus peptidifermentans DSM 18978</name>
    <dbReference type="NCBI Taxonomy" id="1120976"/>
    <lineage>
        <taxon>Bacteria</taxon>
        <taxon>Bacillati</taxon>
        <taxon>Bacillota</taxon>
        <taxon>Clostridia</taxon>
        <taxon>Peptostreptococcales</taxon>
        <taxon>Natronincolaceae</taxon>
        <taxon>Alkaliphilus</taxon>
    </lineage>
</organism>
<evidence type="ECO:0000256" key="8">
    <source>
        <dbReference type="SAM" id="Phobius"/>
    </source>
</evidence>
<feature type="transmembrane region" description="Helical" evidence="8">
    <location>
        <begin position="69"/>
        <end position="92"/>
    </location>
</feature>
<dbReference type="PANTHER" id="PTHR21716:SF53">
    <property type="entry name" value="PERMEASE PERM-RELATED"/>
    <property type="match status" value="1"/>
</dbReference>
<evidence type="ECO:0000256" key="6">
    <source>
        <dbReference type="ARBA" id="ARBA00022989"/>
    </source>
</evidence>
<feature type="transmembrane region" description="Helical" evidence="8">
    <location>
        <begin position="267"/>
        <end position="294"/>
    </location>
</feature>
<evidence type="ECO:0000256" key="3">
    <source>
        <dbReference type="ARBA" id="ARBA00022448"/>
    </source>
</evidence>
<reference evidence="9 10" key="1">
    <citation type="submission" date="2016-10" db="EMBL/GenBank/DDBJ databases">
        <authorList>
            <person name="de Groot N.N."/>
        </authorList>
    </citation>
    <scope>NUCLEOTIDE SEQUENCE [LARGE SCALE GENOMIC DNA]</scope>
    <source>
        <strain evidence="9 10">DSM 18978</strain>
    </source>
</reference>
<protein>
    <submittedName>
        <fullName evidence="9">Predicted PurR-regulated permease PerM</fullName>
    </submittedName>
</protein>
<feature type="transmembrane region" description="Helical" evidence="8">
    <location>
        <begin position="314"/>
        <end position="345"/>
    </location>
</feature>
<name>A0A1G5II12_9FIRM</name>
<feature type="transmembrane region" description="Helical" evidence="8">
    <location>
        <begin position="39"/>
        <end position="57"/>
    </location>
</feature>
<dbReference type="EMBL" id="FMUS01000015">
    <property type="protein sequence ID" value="SCY75607.1"/>
    <property type="molecule type" value="Genomic_DNA"/>
</dbReference>
<evidence type="ECO:0000256" key="4">
    <source>
        <dbReference type="ARBA" id="ARBA00022475"/>
    </source>
</evidence>
<evidence type="ECO:0000256" key="7">
    <source>
        <dbReference type="ARBA" id="ARBA00023136"/>
    </source>
</evidence>
<dbReference type="Pfam" id="PF01594">
    <property type="entry name" value="AI-2E_transport"/>
    <property type="match status" value="1"/>
</dbReference>
<evidence type="ECO:0000313" key="9">
    <source>
        <dbReference type="EMBL" id="SCY75607.1"/>
    </source>
</evidence>
<comment type="subcellular location">
    <subcellularLocation>
        <location evidence="1">Cell membrane</location>
        <topology evidence="1">Multi-pass membrane protein</topology>
    </subcellularLocation>
</comment>
<evidence type="ECO:0000256" key="5">
    <source>
        <dbReference type="ARBA" id="ARBA00022692"/>
    </source>
</evidence>
<dbReference type="GO" id="GO:0055085">
    <property type="term" value="P:transmembrane transport"/>
    <property type="evidence" value="ECO:0007669"/>
    <property type="project" value="TreeGrafter"/>
</dbReference>
<keyword evidence="4" id="KW-1003">Cell membrane</keyword>
<dbReference type="InterPro" id="IPR002549">
    <property type="entry name" value="AI-2E-like"/>
</dbReference>
<feature type="transmembrane region" description="Helical" evidence="8">
    <location>
        <begin position="217"/>
        <end position="237"/>
    </location>
</feature>
<keyword evidence="6 8" id="KW-1133">Transmembrane helix</keyword>
<feature type="transmembrane region" description="Helical" evidence="8">
    <location>
        <begin position="12"/>
        <end position="33"/>
    </location>
</feature>